<evidence type="ECO:0000313" key="4">
    <source>
        <dbReference type="EMBL" id="CAB4174867.1"/>
    </source>
</evidence>
<reference evidence="10" key="1">
    <citation type="submission" date="2020-05" db="EMBL/GenBank/DDBJ databases">
        <authorList>
            <person name="Chiriac C."/>
            <person name="Salcher M."/>
            <person name="Ghai R."/>
            <person name="Kavagutti S V."/>
        </authorList>
    </citation>
    <scope>NUCLEOTIDE SEQUENCE</scope>
</reference>
<organism evidence="10">
    <name type="scientific">uncultured Caudovirales phage</name>
    <dbReference type="NCBI Taxonomy" id="2100421"/>
    <lineage>
        <taxon>Viruses</taxon>
        <taxon>Duplodnaviria</taxon>
        <taxon>Heunggongvirae</taxon>
        <taxon>Uroviricota</taxon>
        <taxon>Caudoviricetes</taxon>
        <taxon>Peduoviridae</taxon>
        <taxon>Maltschvirus</taxon>
        <taxon>Maltschvirus maltsch</taxon>
    </lineage>
</organism>
<dbReference type="SUPFAM" id="SSF47413">
    <property type="entry name" value="lambda repressor-like DNA-binding domains"/>
    <property type="match status" value="1"/>
</dbReference>
<evidence type="ECO:0000259" key="1">
    <source>
        <dbReference type="PROSITE" id="PS50943"/>
    </source>
</evidence>
<evidence type="ECO:0000313" key="11">
    <source>
        <dbReference type="EMBL" id="CAB5231440.1"/>
    </source>
</evidence>
<dbReference type="EMBL" id="LR798432">
    <property type="protein sequence ID" value="CAB5231440.1"/>
    <property type="molecule type" value="Genomic_DNA"/>
</dbReference>
<evidence type="ECO:0000313" key="10">
    <source>
        <dbReference type="EMBL" id="CAB4220133.1"/>
    </source>
</evidence>
<evidence type="ECO:0000313" key="8">
    <source>
        <dbReference type="EMBL" id="CAB4192738.1"/>
    </source>
</evidence>
<dbReference type="EMBL" id="LR797145">
    <property type="protein sequence ID" value="CAB4190317.1"/>
    <property type="molecule type" value="Genomic_DNA"/>
</dbReference>
<evidence type="ECO:0000313" key="2">
    <source>
        <dbReference type="EMBL" id="CAB4148298.1"/>
    </source>
</evidence>
<dbReference type="EMBL" id="LR797088">
    <property type="protein sequence ID" value="CAB4186306.1"/>
    <property type="molecule type" value="Genomic_DNA"/>
</dbReference>
<evidence type="ECO:0000313" key="6">
    <source>
        <dbReference type="EMBL" id="CAB4186306.1"/>
    </source>
</evidence>
<evidence type="ECO:0000313" key="7">
    <source>
        <dbReference type="EMBL" id="CAB4190317.1"/>
    </source>
</evidence>
<sequence>MAENRNFFFSFEKDIIGFPPEQGEPSYTRVLPTTFIPEWLKKRLEFFYPDSQSRSDYITGLLVANLGEIFSDPTVVDQAIKMIEISSKERYPKSAPVISPKPLKKVVYLKPLPVDDPAPVKVEKEKLLPNAPVELPVIEEAEHFVGNKVSPFLLLKGGSMTAEEAKFLGDSISQARTKANLSQRQLAEKLGITRGSLFRYEKGSILENKEKYEFILKTIYG</sequence>
<dbReference type="EMBL" id="LR796496">
    <property type="protein sequence ID" value="CAB4148298.1"/>
    <property type="molecule type" value="Genomic_DNA"/>
</dbReference>
<evidence type="ECO:0000313" key="9">
    <source>
        <dbReference type="EMBL" id="CAB4217089.1"/>
    </source>
</evidence>
<dbReference type="GO" id="GO:0003677">
    <property type="term" value="F:DNA binding"/>
    <property type="evidence" value="ECO:0007669"/>
    <property type="project" value="InterPro"/>
</dbReference>
<dbReference type="EMBL" id="LR796991">
    <property type="protein sequence ID" value="CAB4180721.1"/>
    <property type="molecule type" value="Genomic_DNA"/>
</dbReference>
<dbReference type="InterPro" id="IPR010982">
    <property type="entry name" value="Lambda_DNA-bd_dom_sf"/>
</dbReference>
<gene>
    <name evidence="5" type="ORF">UFOVP1036_92</name>
    <name evidence="6" type="ORF">UFOVP1132_76</name>
    <name evidence="7" type="ORF">UFOVP1190_51</name>
    <name evidence="8" type="ORF">UFOVP1248_76</name>
    <name evidence="9" type="ORF">UFOVP1493_10</name>
    <name evidence="11" type="ORF">UFOVP1584_82</name>
    <name evidence="10" type="ORF">UFOVP1635_84</name>
    <name evidence="2" type="ORF">UFOVP521_26</name>
    <name evidence="3" type="ORF">UFOVP856_99</name>
    <name evidence="4" type="ORF">UFOVP967_90</name>
</gene>
<dbReference type="CDD" id="cd00093">
    <property type="entry name" value="HTH_XRE"/>
    <property type="match status" value="1"/>
</dbReference>
<dbReference type="EMBL" id="LR797496">
    <property type="protein sequence ID" value="CAB4220133.1"/>
    <property type="molecule type" value="Genomic_DNA"/>
</dbReference>
<proteinExistence type="predicted"/>
<dbReference type="InterPro" id="IPR001387">
    <property type="entry name" value="Cro/C1-type_HTH"/>
</dbReference>
<name>A0A6J5SXA4_9CAUD</name>
<dbReference type="Gene3D" id="1.10.260.40">
    <property type="entry name" value="lambda repressor-like DNA-binding domains"/>
    <property type="match status" value="1"/>
</dbReference>
<dbReference type="EMBL" id="LR797456">
    <property type="protein sequence ID" value="CAB4217089.1"/>
    <property type="molecule type" value="Genomic_DNA"/>
</dbReference>
<dbReference type="PROSITE" id="PS50943">
    <property type="entry name" value="HTH_CROC1"/>
    <property type="match status" value="1"/>
</dbReference>
<accession>A0A6J5SXA4</accession>
<dbReference type="EMBL" id="LR797192">
    <property type="protein sequence ID" value="CAB4192738.1"/>
    <property type="molecule type" value="Genomic_DNA"/>
</dbReference>
<dbReference type="EMBL" id="LR796910">
    <property type="protein sequence ID" value="CAB4174867.1"/>
    <property type="molecule type" value="Genomic_DNA"/>
</dbReference>
<evidence type="ECO:0000313" key="3">
    <source>
        <dbReference type="EMBL" id="CAB4168049.1"/>
    </source>
</evidence>
<dbReference type="EMBL" id="LR796811">
    <property type="protein sequence ID" value="CAB4168049.1"/>
    <property type="molecule type" value="Genomic_DNA"/>
</dbReference>
<protein>
    <submittedName>
        <fullName evidence="10">HTH_XRE domain containing protein</fullName>
    </submittedName>
</protein>
<feature type="domain" description="HTH cro/C1-type" evidence="1">
    <location>
        <begin position="172"/>
        <end position="203"/>
    </location>
</feature>
<evidence type="ECO:0000313" key="5">
    <source>
        <dbReference type="EMBL" id="CAB4180721.1"/>
    </source>
</evidence>
<dbReference type="Pfam" id="PF01381">
    <property type="entry name" value="HTH_3"/>
    <property type="match status" value="1"/>
</dbReference>